<evidence type="ECO:0000256" key="6">
    <source>
        <dbReference type="SAM" id="MobiDB-lite"/>
    </source>
</evidence>
<evidence type="ECO:0000256" key="5">
    <source>
        <dbReference type="SAM" id="Coils"/>
    </source>
</evidence>
<feature type="coiled-coil region" evidence="5">
    <location>
        <begin position="939"/>
        <end position="973"/>
    </location>
</feature>
<evidence type="ECO:0000256" key="1">
    <source>
        <dbReference type="ARBA" id="ARBA00004496"/>
    </source>
</evidence>
<evidence type="ECO:0000256" key="4">
    <source>
        <dbReference type="ARBA" id="ARBA00023175"/>
    </source>
</evidence>
<dbReference type="EMBL" id="MPUH01001098">
    <property type="protein sequence ID" value="OMJ70330.1"/>
    <property type="molecule type" value="Genomic_DNA"/>
</dbReference>
<proteinExistence type="predicted"/>
<dbReference type="Gene3D" id="3.40.50.300">
    <property type="entry name" value="P-loop containing nucleotide triphosphate hydrolases"/>
    <property type="match status" value="1"/>
</dbReference>
<comment type="subcellular location">
    <subcellularLocation>
        <location evidence="1">Cytoplasm</location>
    </subcellularLocation>
</comment>
<evidence type="ECO:0000256" key="2">
    <source>
        <dbReference type="ARBA" id="ARBA00022490"/>
    </source>
</evidence>
<accession>A0A1R2B143</accession>
<reference evidence="7 8" key="1">
    <citation type="submission" date="2016-11" db="EMBL/GenBank/DDBJ databases">
        <title>The macronuclear genome of Stentor coeruleus: a giant cell with tiny introns.</title>
        <authorList>
            <person name="Slabodnick M."/>
            <person name="Ruby J.G."/>
            <person name="Reiff S.B."/>
            <person name="Swart E.C."/>
            <person name="Gosai S."/>
            <person name="Prabakaran S."/>
            <person name="Witkowska E."/>
            <person name="Larue G.E."/>
            <person name="Fisher S."/>
            <person name="Freeman R.M."/>
            <person name="Gunawardena J."/>
            <person name="Chu W."/>
            <person name="Stover N.A."/>
            <person name="Gregory B.D."/>
            <person name="Nowacki M."/>
            <person name="Derisi J."/>
            <person name="Roy S.W."/>
            <person name="Marshall W.F."/>
            <person name="Sood P."/>
        </authorList>
    </citation>
    <scope>NUCLEOTIDE SEQUENCE [LARGE SCALE GENOMIC DNA]</scope>
    <source>
        <strain evidence="7">WM001</strain>
    </source>
</reference>
<dbReference type="InterPro" id="IPR027417">
    <property type="entry name" value="P-loop_NTPase"/>
</dbReference>
<dbReference type="GO" id="GO:0005923">
    <property type="term" value="C:bicellular tight junction"/>
    <property type="evidence" value="ECO:0007669"/>
    <property type="project" value="TreeGrafter"/>
</dbReference>
<gene>
    <name evidence="7" type="ORF">SteCoe_31702</name>
</gene>
<keyword evidence="8" id="KW-1185">Reference proteome</keyword>
<dbReference type="Proteomes" id="UP000187209">
    <property type="component" value="Unassembled WGS sequence"/>
</dbReference>
<dbReference type="CDD" id="cd00882">
    <property type="entry name" value="Ras_like_GTPase"/>
    <property type="match status" value="1"/>
</dbReference>
<protein>
    <submittedName>
        <fullName evidence="7">Uncharacterized protein</fullName>
    </submittedName>
</protein>
<dbReference type="OrthoDB" id="420154at2759"/>
<organism evidence="7 8">
    <name type="scientific">Stentor coeruleus</name>
    <dbReference type="NCBI Taxonomy" id="5963"/>
    <lineage>
        <taxon>Eukaryota</taxon>
        <taxon>Sar</taxon>
        <taxon>Alveolata</taxon>
        <taxon>Ciliophora</taxon>
        <taxon>Postciliodesmatophora</taxon>
        <taxon>Heterotrichea</taxon>
        <taxon>Heterotrichida</taxon>
        <taxon>Stentoridae</taxon>
        <taxon>Stentor</taxon>
    </lineage>
</organism>
<feature type="compositionally biased region" description="Basic residues" evidence="6">
    <location>
        <begin position="1041"/>
        <end position="1060"/>
    </location>
</feature>
<keyword evidence="4" id="KW-0505">Motor protein</keyword>
<keyword evidence="2" id="KW-0963">Cytoplasm</keyword>
<dbReference type="SUPFAM" id="SSF52540">
    <property type="entry name" value="P-loop containing nucleoside triphosphate hydrolases"/>
    <property type="match status" value="1"/>
</dbReference>
<feature type="coiled-coil region" evidence="5">
    <location>
        <begin position="1200"/>
        <end position="1262"/>
    </location>
</feature>
<dbReference type="PANTHER" id="PTHR46349">
    <property type="entry name" value="CINGULIN-LIKE PROTEIN 1-RELATED"/>
    <property type="match status" value="1"/>
</dbReference>
<comment type="caution">
    <text evidence="7">The sequence shown here is derived from an EMBL/GenBank/DDBJ whole genome shotgun (WGS) entry which is preliminary data.</text>
</comment>
<sequence>MSALQIESKINRSVEALKSVEEALKSHILSKNAILALSFNDKIAKTSSGQTINLHIIENSLKAELLIENQVQASEIKVILVGDPKVSKSGSIIGKNLGVEFDKVNKVLYIGKIKGLNGGSDEINEIESFIEVLSKVSENKNPFVHADIIHFLETFANCDEINLEEFINLPEDFIECIKKLIPSLQKFPDDRILAIKKEIKNELLNSAPIFKTWNSLDLILELNCFKRLAIDKSKKIIDYFIKETKSDYIEELLREYIGEDTILEEFIQNEDKIKLKCPELNDENLEEWNIETIISQINDSKPKENEGFMSLVEEGKDENYFKGKLLIYQDMDTYKIVLQSYIETFTKTKFIEVNFSKNTKIIISKVQTNYNVKLQHLQETGLAKYLIKKTNELPSIGLISISKGSRICEGEYQVKLNYNKLLSMLGLYDSYTYILENQNRTYLIEISKPENKKSVQSISLKFSINGRNEEIKKYQNVEVFDNENKVVFTKILEKVISAKKIDEYLKIEKLEDPNLRKFEQLKIIQEKFLKLRTLLKREEKIKNYLISLLFKNNLESLPDDVFEKVNELYPSLNIENDSKEIGSLYSNELNIFQDPKSILLKAVKDANYEELIDKRESIMVQKTIDLLIDSKSYLDKMKDKELIIIIGSTGSGKSTTSCYLLKAPLNRCDSHLGEKIVELNMKKIKDPLLQYPKIGQSIGTSETLYAQGYDMIFQSGKKGIMLCDCPGFRDTRGSEYRLCTNFSIDKAIKQADSIKAIILTIQYNTFLIERGNSALLAFEDLSDLIPAFMDNPNILESIFIIITKVDNIPNAKKYFKERINQHIKEANETFEKNFGKNQDEIDIKTQTQTEIENKITKWKKIAYLYEIDHIIFVNIMDVRERNQILKLLENSSPIEKRMFNNNLFTGDMINDFSDNLEISTHTWTEVIIPQFLIALPNQISECENQDKKVKKEINEKENEIKETEDSIKKSIMNRDEYLKEIDDLKKYKEMVDNKEMIYEDLVKLLDEKDFQMKEKSREEIESLKNKIESKKNKISEIKNEKQRKKEKKNQSKTKLKKKHDHKEMLSSGWSEIKKLKFLKKKPKEELVIDNKSSERLGIVKMMCSSDYYKGFAGDFTGKMHHYTTFDKNYRIFITQNKDYCNSNELEGDFKYSNNKNNFSKTAAIIGVNYHIEFDPHILQKEVWTISTTWKSNRDIPWFEINEIKKNSDMHKSEIINLENEINFNEKEIDRLETEIENLNSNLEKNETNLEDLTIKLEEQEKLVFKDSSSTLEMEIGRYECLIEAEKQREKDLTKYIKDCEDCISKCNEEIKKIMENKNKIMNKSAHFALVIKDKIHNLSKLRELCQNLVDFGVDSKKNVLNEIDKFYHCYDMNFNELNTKMDQELKRHLSLINSQENLN</sequence>
<feature type="region of interest" description="Disordered" evidence="6">
    <location>
        <begin position="1039"/>
        <end position="1065"/>
    </location>
</feature>
<keyword evidence="5" id="KW-0175">Coiled coil</keyword>
<keyword evidence="3" id="KW-0518">Myosin</keyword>
<dbReference type="PANTHER" id="PTHR46349:SF6">
    <property type="entry name" value="MYOSIN-6-LIKE"/>
    <property type="match status" value="1"/>
</dbReference>
<evidence type="ECO:0000256" key="3">
    <source>
        <dbReference type="ARBA" id="ARBA00023123"/>
    </source>
</evidence>
<evidence type="ECO:0000313" key="8">
    <source>
        <dbReference type="Proteomes" id="UP000187209"/>
    </source>
</evidence>
<evidence type="ECO:0000313" key="7">
    <source>
        <dbReference type="EMBL" id="OMJ70330.1"/>
    </source>
</evidence>
<name>A0A1R2B143_9CILI</name>